<keyword evidence="1" id="KW-0812">Transmembrane</keyword>
<dbReference type="Pfam" id="PF01243">
    <property type="entry name" value="PNPOx_N"/>
    <property type="match status" value="1"/>
</dbReference>
<dbReference type="InParanoid" id="A0A165RXK6"/>
<dbReference type="OrthoDB" id="539398at2759"/>
<evidence type="ECO:0000313" key="4">
    <source>
        <dbReference type="Proteomes" id="UP000076761"/>
    </source>
</evidence>
<sequence length="574" mass="63748">MGKFYDEIPDHLVTWITKQQMFTVATAPLRDDGHVNVSSKGIDGTFHVIDGKRVWYEDLTESGNETISHIRENGRITILFNAFEGPPLICRDDAAGSVHEFGTLEYDAFISSEKRKPGSRAVIIMDVHKVGTSCGFGVPYFTYSGQHDTLLNWCTQLERSQNKEKHLKAWWTAENTRSLDGLPGLNTAHITDRAAESACQFRLTKDAKSKAAGEPRESLAGSGAKEETKLALAFLFGKPQIASANPVGLGGHYEAAERYIPTPPRTFVSLISVRREGAQHYGFGLHAGTHRVLCIHERDQFSAEHITPSLKIAKGLSDDHDLIEWIQKQHMFIVATAPLTADGHVNVSAKGLAGTFHVEDPNKVWYEDLSGSGSETIAHIRENGRITIYFNAFEGPPRICRLWGRGTVHEFGTPEYDFYLPSGKRAPGSRAVIVADIYKVGTSCGYAVPFYEFKGHRDTLLNFFNEKEKKDLGADGHDADNGLKAYWRKNNVRSLDGLPGLQSAHLSDRSVEANRDFSHYGVVDMKHGSVEMKQVRTPKQRQIGQEEMKLMLLAFLFGTVVSAFFARMTAIGSC</sequence>
<evidence type="ECO:0000256" key="1">
    <source>
        <dbReference type="SAM" id="Phobius"/>
    </source>
</evidence>
<feature type="domain" description="Pyridoxamine 5'-phosphate oxidase N-terminal" evidence="2">
    <location>
        <begin position="324"/>
        <end position="441"/>
    </location>
</feature>
<dbReference type="PANTHER" id="PTHR39336:SF3">
    <property type="entry name" value="PYRIDOXAMINE PHOSPHATE OXIDASE"/>
    <property type="match status" value="1"/>
</dbReference>
<dbReference type="Proteomes" id="UP000076761">
    <property type="component" value="Unassembled WGS sequence"/>
</dbReference>
<dbReference type="SUPFAM" id="SSF50475">
    <property type="entry name" value="FMN-binding split barrel"/>
    <property type="match status" value="2"/>
</dbReference>
<dbReference type="AlphaFoldDB" id="A0A165RXK6"/>
<keyword evidence="1" id="KW-1133">Transmembrane helix</keyword>
<evidence type="ECO:0000259" key="2">
    <source>
        <dbReference type="Pfam" id="PF01243"/>
    </source>
</evidence>
<proteinExistence type="predicted"/>
<dbReference type="STRING" id="1314782.A0A165RXK6"/>
<dbReference type="PANTHER" id="PTHR39336">
    <property type="entry name" value="PYRIDOXAMINE PHOSPHATE OXIDASE FAMILY PROTEIN (AFU_ORTHOLOGUE AFUA_6G11440)"/>
    <property type="match status" value="1"/>
</dbReference>
<accession>A0A165RXK6</accession>
<dbReference type="EMBL" id="KV425578">
    <property type="protein sequence ID" value="KZT24398.1"/>
    <property type="molecule type" value="Genomic_DNA"/>
</dbReference>
<keyword evidence="4" id="KW-1185">Reference proteome</keyword>
<organism evidence="3 4">
    <name type="scientific">Neolentinus lepideus HHB14362 ss-1</name>
    <dbReference type="NCBI Taxonomy" id="1314782"/>
    <lineage>
        <taxon>Eukaryota</taxon>
        <taxon>Fungi</taxon>
        <taxon>Dikarya</taxon>
        <taxon>Basidiomycota</taxon>
        <taxon>Agaricomycotina</taxon>
        <taxon>Agaricomycetes</taxon>
        <taxon>Gloeophyllales</taxon>
        <taxon>Gloeophyllaceae</taxon>
        <taxon>Neolentinus</taxon>
    </lineage>
</organism>
<reference evidence="3 4" key="1">
    <citation type="journal article" date="2016" name="Mol. Biol. Evol.">
        <title>Comparative Genomics of Early-Diverging Mushroom-Forming Fungi Provides Insights into the Origins of Lignocellulose Decay Capabilities.</title>
        <authorList>
            <person name="Nagy L.G."/>
            <person name="Riley R."/>
            <person name="Tritt A."/>
            <person name="Adam C."/>
            <person name="Daum C."/>
            <person name="Floudas D."/>
            <person name="Sun H."/>
            <person name="Yadav J.S."/>
            <person name="Pangilinan J."/>
            <person name="Larsson K.H."/>
            <person name="Matsuura K."/>
            <person name="Barry K."/>
            <person name="Labutti K."/>
            <person name="Kuo R."/>
            <person name="Ohm R.A."/>
            <person name="Bhattacharya S.S."/>
            <person name="Shirouzu T."/>
            <person name="Yoshinaga Y."/>
            <person name="Martin F.M."/>
            <person name="Grigoriev I.V."/>
            <person name="Hibbett D.S."/>
        </authorList>
    </citation>
    <scope>NUCLEOTIDE SEQUENCE [LARGE SCALE GENOMIC DNA]</scope>
    <source>
        <strain evidence="3 4">HHB14362 ss-1</strain>
    </source>
</reference>
<name>A0A165RXK6_9AGAM</name>
<gene>
    <name evidence="3" type="ORF">NEOLEDRAFT_1148755</name>
</gene>
<keyword evidence="1" id="KW-0472">Membrane</keyword>
<feature type="transmembrane region" description="Helical" evidence="1">
    <location>
        <begin position="550"/>
        <end position="570"/>
    </location>
</feature>
<protein>
    <recommendedName>
        <fullName evidence="2">Pyridoxamine 5'-phosphate oxidase N-terminal domain-containing protein</fullName>
    </recommendedName>
</protein>
<dbReference type="Gene3D" id="2.30.110.10">
    <property type="entry name" value="Electron Transport, Fmn-binding Protein, Chain A"/>
    <property type="match status" value="2"/>
</dbReference>
<dbReference type="InterPro" id="IPR011576">
    <property type="entry name" value="Pyridox_Oxase_N"/>
</dbReference>
<dbReference type="InterPro" id="IPR012349">
    <property type="entry name" value="Split_barrel_FMN-bd"/>
</dbReference>
<evidence type="ECO:0000313" key="3">
    <source>
        <dbReference type="EMBL" id="KZT24398.1"/>
    </source>
</evidence>